<proteinExistence type="predicted"/>
<name>A0A0F9YWR9_9BACT</name>
<evidence type="ECO:0000313" key="2">
    <source>
        <dbReference type="Proteomes" id="UP000034803"/>
    </source>
</evidence>
<dbReference type="EMBL" id="LBOI01000020">
    <property type="protein sequence ID" value="KKP30906.1"/>
    <property type="molecule type" value="Genomic_DNA"/>
</dbReference>
<gene>
    <name evidence="1" type="ORF">UR21_C0020G0001</name>
</gene>
<organism evidence="1 2">
    <name type="scientific">Candidatus Woesebacteria bacterium GW2011_GWC2_31_9</name>
    <dbReference type="NCBI Taxonomy" id="1618586"/>
    <lineage>
        <taxon>Bacteria</taxon>
        <taxon>Candidatus Woeseibacteriota</taxon>
    </lineage>
</organism>
<protein>
    <recommendedName>
        <fullName evidence="3">MazG nucleotide pyrophosphohydrolase</fullName>
    </recommendedName>
</protein>
<comment type="caution">
    <text evidence="1">The sequence shown here is derived from an EMBL/GenBank/DDBJ whole genome shotgun (WGS) entry which is preliminary data.</text>
</comment>
<evidence type="ECO:0008006" key="3">
    <source>
        <dbReference type="Google" id="ProtNLM"/>
    </source>
</evidence>
<dbReference type="AlphaFoldDB" id="A0A0F9YWR9"/>
<sequence length="96" mass="11017">REPKLIKEFQGLSETYKEKVVAGLTFDHFQKIKNADVVFVFNKDGYCGNSTTQEIGYAVALGKPVYALSDKDEEYARKILFREIVKTPKELLKKLK</sequence>
<accession>A0A0F9YWR9</accession>
<dbReference type="SUPFAM" id="SSF52309">
    <property type="entry name" value="N-(deoxy)ribosyltransferase-like"/>
    <property type="match status" value="1"/>
</dbReference>
<dbReference type="Gene3D" id="3.40.50.450">
    <property type="match status" value="1"/>
</dbReference>
<dbReference type="Proteomes" id="UP000034803">
    <property type="component" value="Unassembled WGS sequence"/>
</dbReference>
<feature type="non-terminal residue" evidence="1">
    <location>
        <position position="1"/>
    </location>
</feature>
<reference evidence="1 2" key="1">
    <citation type="journal article" date="2015" name="Nature">
        <title>rRNA introns, odd ribosomes, and small enigmatic genomes across a large radiation of phyla.</title>
        <authorList>
            <person name="Brown C.T."/>
            <person name="Hug L.A."/>
            <person name="Thomas B.C."/>
            <person name="Sharon I."/>
            <person name="Castelle C.J."/>
            <person name="Singh A."/>
            <person name="Wilkins M.J."/>
            <person name="Williams K.H."/>
            <person name="Banfield J.F."/>
        </authorList>
    </citation>
    <scope>NUCLEOTIDE SEQUENCE [LARGE SCALE GENOMIC DNA]</scope>
</reference>
<evidence type="ECO:0000313" key="1">
    <source>
        <dbReference type="EMBL" id="KKP30906.1"/>
    </source>
</evidence>